<gene>
    <name evidence="1" type="ORF">Plil01_001887700</name>
</gene>
<sequence length="150" mass="16731">MVADLLIQYGAQLYLPDNKGVTQLQLVLRAHDTTMLQIILNHHQLVPTEKGEDFAGSVFMAAVDEEALPVMKFLLEEGYVGLDYQIVHGETAMHRALLKQKPRVTELLCSQDNGARVLGLLTTSNESCLHYAARYSSSEELDCYGLREHG</sequence>
<evidence type="ECO:0000313" key="2">
    <source>
        <dbReference type="Proteomes" id="UP001165083"/>
    </source>
</evidence>
<dbReference type="SUPFAM" id="SSF48403">
    <property type="entry name" value="Ankyrin repeat"/>
    <property type="match status" value="1"/>
</dbReference>
<comment type="caution">
    <text evidence="1">The sequence shown here is derived from an EMBL/GenBank/DDBJ whole genome shotgun (WGS) entry which is preliminary data.</text>
</comment>
<dbReference type="AlphaFoldDB" id="A0A9W6YJY2"/>
<dbReference type="OrthoDB" id="120346at2759"/>
<dbReference type="EMBL" id="BSXW01012680">
    <property type="protein sequence ID" value="GMF66464.1"/>
    <property type="molecule type" value="Genomic_DNA"/>
</dbReference>
<proteinExistence type="predicted"/>
<dbReference type="Gene3D" id="1.25.40.20">
    <property type="entry name" value="Ankyrin repeat-containing domain"/>
    <property type="match status" value="1"/>
</dbReference>
<accession>A0A9W6YJY2</accession>
<dbReference type="Proteomes" id="UP001165083">
    <property type="component" value="Unassembled WGS sequence"/>
</dbReference>
<reference evidence="1" key="1">
    <citation type="submission" date="2023-04" db="EMBL/GenBank/DDBJ databases">
        <title>Phytophthora lilii NBRC 32176.</title>
        <authorList>
            <person name="Ichikawa N."/>
            <person name="Sato H."/>
            <person name="Tonouchi N."/>
        </authorList>
    </citation>
    <scope>NUCLEOTIDE SEQUENCE</scope>
    <source>
        <strain evidence="1">NBRC 32176</strain>
    </source>
</reference>
<protein>
    <submittedName>
        <fullName evidence="1">Unnamed protein product</fullName>
    </submittedName>
</protein>
<dbReference type="InterPro" id="IPR036770">
    <property type="entry name" value="Ankyrin_rpt-contain_sf"/>
</dbReference>
<evidence type="ECO:0000313" key="1">
    <source>
        <dbReference type="EMBL" id="GMF66464.1"/>
    </source>
</evidence>
<organism evidence="1 2">
    <name type="scientific">Phytophthora lilii</name>
    <dbReference type="NCBI Taxonomy" id="2077276"/>
    <lineage>
        <taxon>Eukaryota</taxon>
        <taxon>Sar</taxon>
        <taxon>Stramenopiles</taxon>
        <taxon>Oomycota</taxon>
        <taxon>Peronosporomycetes</taxon>
        <taxon>Peronosporales</taxon>
        <taxon>Peronosporaceae</taxon>
        <taxon>Phytophthora</taxon>
    </lineage>
</organism>
<name>A0A9W6YJY2_9STRA</name>
<keyword evidence="2" id="KW-1185">Reference proteome</keyword>